<evidence type="ECO:0000259" key="6">
    <source>
        <dbReference type="PROSITE" id="PS51349"/>
    </source>
</evidence>
<evidence type="ECO:0000313" key="7">
    <source>
        <dbReference type="EMBL" id="CAD6531050.1"/>
    </source>
</evidence>
<keyword evidence="3" id="KW-0288">FMN</keyword>
<dbReference type="InterPro" id="IPR037396">
    <property type="entry name" value="FMN_HAD"/>
</dbReference>
<name>A0ABM8NL67_9BURK</name>
<comment type="caution">
    <text evidence="7">The sequence shown here is derived from an EMBL/GenBank/DDBJ whole genome shotgun (WGS) entry which is preliminary data.</text>
</comment>
<feature type="region of interest" description="Disordered" evidence="5">
    <location>
        <begin position="70"/>
        <end position="90"/>
    </location>
</feature>
<dbReference type="InterPro" id="IPR013785">
    <property type="entry name" value="Aldolase_TIM"/>
</dbReference>
<comment type="cofactor">
    <cofactor evidence="1">
        <name>FMN</name>
        <dbReference type="ChEBI" id="CHEBI:58210"/>
    </cofactor>
</comment>
<dbReference type="EC" id="1.1.3.46" evidence="7"/>
<sequence>MAGVSCPVMIDSGFRRGGDVLMAHAPGARAVFVGRPFNYAGAVAGQAGILHAFAIVAAEMMRNMAHLGVSRSGEPGVSSLARRVDGKMRA</sequence>
<protein>
    <submittedName>
        <fullName evidence="7">4-hydroxymandelate oxidase</fullName>
        <ecNumber evidence="7">1.1.3.46</ecNumber>
    </submittedName>
</protein>
<accession>A0ABM8NL67</accession>
<evidence type="ECO:0000256" key="1">
    <source>
        <dbReference type="ARBA" id="ARBA00001917"/>
    </source>
</evidence>
<reference evidence="7 8" key="1">
    <citation type="submission" date="2020-10" db="EMBL/GenBank/DDBJ databases">
        <authorList>
            <person name="Peeters C."/>
        </authorList>
    </citation>
    <scope>NUCLEOTIDE SEQUENCE [LARGE SCALE GENOMIC DNA]</scope>
    <source>
        <strain evidence="7 8">LMG 27952</strain>
    </source>
</reference>
<keyword evidence="4 7" id="KW-0560">Oxidoreductase</keyword>
<evidence type="ECO:0000313" key="8">
    <source>
        <dbReference type="Proteomes" id="UP000656319"/>
    </source>
</evidence>
<dbReference type="PANTHER" id="PTHR10578:SF107">
    <property type="entry name" value="2-HYDROXYACID OXIDASE 1"/>
    <property type="match status" value="1"/>
</dbReference>
<feature type="domain" description="FMN hydroxy acid dehydrogenase" evidence="6">
    <location>
        <begin position="1"/>
        <end position="85"/>
    </location>
</feature>
<dbReference type="InterPro" id="IPR000262">
    <property type="entry name" value="FMN-dep_DH"/>
</dbReference>
<dbReference type="Gene3D" id="3.20.20.70">
    <property type="entry name" value="Aldolase class I"/>
    <property type="match status" value="1"/>
</dbReference>
<dbReference type="PROSITE" id="PS51349">
    <property type="entry name" value="FMN_HYDROXY_ACID_DH_2"/>
    <property type="match status" value="1"/>
</dbReference>
<dbReference type="Pfam" id="PF01070">
    <property type="entry name" value="FMN_dh"/>
    <property type="match status" value="1"/>
</dbReference>
<dbReference type="Proteomes" id="UP000656319">
    <property type="component" value="Unassembled WGS sequence"/>
</dbReference>
<dbReference type="SUPFAM" id="SSF51412">
    <property type="entry name" value="Inosine monophosphate dehydrogenase (IMPDH)"/>
    <property type="match status" value="1"/>
</dbReference>
<evidence type="ECO:0000256" key="3">
    <source>
        <dbReference type="ARBA" id="ARBA00022643"/>
    </source>
</evidence>
<keyword evidence="2" id="KW-0285">Flavoprotein</keyword>
<organism evidence="7 8">
    <name type="scientific">Paraburkholderia hiiakae</name>
    <dbReference type="NCBI Taxonomy" id="1081782"/>
    <lineage>
        <taxon>Bacteria</taxon>
        <taxon>Pseudomonadati</taxon>
        <taxon>Pseudomonadota</taxon>
        <taxon>Betaproteobacteria</taxon>
        <taxon>Burkholderiales</taxon>
        <taxon>Burkholderiaceae</taxon>
        <taxon>Paraburkholderia</taxon>
    </lineage>
</organism>
<keyword evidence="8" id="KW-1185">Reference proteome</keyword>
<gene>
    <name evidence="7" type="primary">hmo</name>
    <name evidence="7" type="ORF">LMG27952_02529</name>
</gene>
<proteinExistence type="predicted"/>
<evidence type="ECO:0000256" key="4">
    <source>
        <dbReference type="ARBA" id="ARBA00023002"/>
    </source>
</evidence>
<evidence type="ECO:0000256" key="5">
    <source>
        <dbReference type="SAM" id="MobiDB-lite"/>
    </source>
</evidence>
<dbReference type="PANTHER" id="PTHR10578">
    <property type="entry name" value="S -2-HYDROXY-ACID OXIDASE-RELATED"/>
    <property type="match status" value="1"/>
</dbReference>
<dbReference type="GO" id="GO:0016491">
    <property type="term" value="F:oxidoreductase activity"/>
    <property type="evidence" value="ECO:0007669"/>
    <property type="project" value="UniProtKB-KW"/>
</dbReference>
<dbReference type="EMBL" id="CAJHCQ010000005">
    <property type="protein sequence ID" value="CAD6531050.1"/>
    <property type="molecule type" value="Genomic_DNA"/>
</dbReference>
<evidence type="ECO:0000256" key="2">
    <source>
        <dbReference type="ARBA" id="ARBA00022630"/>
    </source>
</evidence>